<comment type="caution">
    <text evidence="1">The sequence shown here is derived from an EMBL/GenBank/DDBJ whole genome shotgun (WGS) entry which is preliminary data.</text>
</comment>
<sequence>MGWVKKTFTGIAFALLLVAVALLMTLPGFNSAQQKKAPHQAAETMFKTASIETQLFYDAFSSGMPISAFSGFGQTLVCIERNEPDAEATCEKFWEMKATGNYDDIQSVLPHLLEHMNSFVDLNPYDNALPMFVAGPGFINENTPGTIELSIAPDSAIVIRTYLKRGSEVKLIEARVSP</sequence>
<accession>A0A0F9BUS8</accession>
<protein>
    <submittedName>
        <fullName evidence="1">Uncharacterized protein</fullName>
    </submittedName>
</protein>
<proteinExistence type="predicted"/>
<dbReference type="EMBL" id="LAZR01050092">
    <property type="protein sequence ID" value="KKK88136.1"/>
    <property type="molecule type" value="Genomic_DNA"/>
</dbReference>
<reference evidence="1" key="1">
    <citation type="journal article" date="2015" name="Nature">
        <title>Complex archaea that bridge the gap between prokaryotes and eukaryotes.</title>
        <authorList>
            <person name="Spang A."/>
            <person name="Saw J.H."/>
            <person name="Jorgensen S.L."/>
            <person name="Zaremba-Niedzwiedzka K."/>
            <person name="Martijn J."/>
            <person name="Lind A.E."/>
            <person name="van Eijk R."/>
            <person name="Schleper C."/>
            <person name="Guy L."/>
            <person name="Ettema T.J."/>
        </authorList>
    </citation>
    <scope>NUCLEOTIDE SEQUENCE</scope>
</reference>
<organism evidence="1">
    <name type="scientific">marine sediment metagenome</name>
    <dbReference type="NCBI Taxonomy" id="412755"/>
    <lineage>
        <taxon>unclassified sequences</taxon>
        <taxon>metagenomes</taxon>
        <taxon>ecological metagenomes</taxon>
    </lineage>
</organism>
<name>A0A0F9BUS8_9ZZZZ</name>
<evidence type="ECO:0000313" key="1">
    <source>
        <dbReference type="EMBL" id="KKK88136.1"/>
    </source>
</evidence>
<dbReference type="AlphaFoldDB" id="A0A0F9BUS8"/>
<gene>
    <name evidence="1" type="ORF">LCGC14_2746220</name>
</gene>